<dbReference type="GO" id="GO:0005737">
    <property type="term" value="C:cytoplasm"/>
    <property type="evidence" value="ECO:0007669"/>
    <property type="project" value="TreeGrafter"/>
</dbReference>
<evidence type="ECO:0000256" key="3">
    <source>
        <dbReference type="ARBA" id="ARBA00023235"/>
    </source>
</evidence>
<sequence>MSTNSDHHPHTINGRVALRNGKGDLPVVDITAVGATASVALQGAHLLSWIPEGGAEVIWVSEDAKFAPGKSVRGGVPICWPWFGPHTLELSYPAHGFARTIDWELSGSALLESGEVELTLRPMLNSQAKSQWPHATELEYRIAVGKQLRFALTTRNEGSDAFTIGQALHTYFAVGDASQISIGGLDGCPYLDKVDGFERKQQSGDVSISEETDRIYLESSIDCTIDDPALQRRIRINKSGSNSTIVWNPWIETAEKMGDLGENGYLKMVCVESANAADDVVTIDPGGEHTLQIVYSVESLV</sequence>
<evidence type="ECO:0000256" key="2">
    <source>
        <dbReference type="ARBA" id="ARBA00005866"/>
    </source>
</evidence>
<keyword evidence="3 4" id="KW-0413">Isomerase</keyword>
<dbReference type="Pfam" id="PF01263">
    <property type="entry name" value="Aldose_epim"/>
    <property type="match status" value="1"/>
</dbReference>
<dbReference type="PANTHER" id="PTHR11122">
    <property type="entry name" value="APOSPORY-ASSOCIATED PROTEIN C-RELATED"/>
    <property type="match status" value="1"/>
</dbReference>
<dbReference type="SUPFAM" id="SSF74650">
    <property type="entry name" value="Galactose mutarotase-like"/>
    <property type="match status" value="1"/>
</dbReference>
<dbReference type="EC" id="5.1.3.15" evidence="4"/>
<reference evidence="6 7" key="1">
    <citation type="submission" date="2016-11" db="EMBL/GenBank/DDBJ databases">
        <title>Mixed transmission modes and dynamic genome evolution in an obligate animal-bacterial symbiosis.</title>
        <authorList>
            <person name="Russell S.L."/>
            <person name="Corbett-Detig R.B."/>
            <person name="Cavanaugh C.M."/>
        </authorList>
    </citation>
    <scope>NUCLEOTIDE SEQUENCE [LARGE SCALE GENOMIC DNA]</scope>
    <source>
        <strain evidence="6">Sveles-Q1</strain>
    </source>
</reference>
<dbReference type="InterPro" id="IPR011013">
    <property type="entry name" value="Gal_mutarotase_sf_dom"/>
</dbReference>
<gene>
    <name evidence="6" type="ORF">BOW53_07650</name>
</gene>
<accession>A0A1T2L5Y4</accession>
<dbReference type="Gene3D" id="2.70.98.10">
    <property type="match status" value="1"/>
</dbReference>
<evidence type="ECO:0000313" key="6">
    <source>
        <dbReference type="EMBL" id="OOZ40464.1"/>
    </source>
</evidence>
<dbReference type="GO" id="GO:0047938">
    <property type="term" value="F:glucose-6-phosphate 1-epimerase activity"/>
    <property type="evidence" value="ECO:0007669"/>
    <property type="project" value="UniProtKB-UniRule"/>
</dbReference>
<name>A0A1T2L5Y4_9GAMM</name>
<evidence type="ECO:0000313" key="7">
    <source>
        <dbReference type="Proteomes" id="UP000191110"/>
    </source>
</evidence>
<organism evidence="6 7">
    <name type="scientific">Solemya pervernicosa gill symbiont</name>
    <dbReference type="NCBI Taxonomy" id="642797"/>
    <lineage>
        <taxon>Bacteria</taxon>
        <taxon>Pseudomonadati</taxon>
        <taxon>Pseudomonadota</taxon>
        <taxon>Gammaproteobacteria</taxon>
        <taxon>sulfur-oxidizing symbionts</taxon>
    </lineage>
</organism>
<dbReference type="AlphaFoldDB" id="A0A1T2L5Y4"/>
<dbReference type="CDD" id="cd09020">
    <property type="entry name" value="D-hex-6-P-epi_like"/>
    <property type="match status" value="1"/>
</dbReference>
<evidence type="ECO:0000256" key="5">
    <source>
        <dbReference type="PIRSR" id="PIRSR016020-1"/>
    </source>
</evidence>
<keyword evidence="7" id="KW-1185">Reference proteome</keyword>
<dbReference type="PANTHER" id="PTHR11122:SF13">
    <property type="entry name" value="GLUCOSE-6-PHOSPHATE 1-EPIMERASE"/>
    <property type="match status" value="1"/>
</dbReference>
<dbReference type="RefSeq" id="WP_078483523.1">
    <property type="nucleotide sequence ID" value="NZ_MPRL01000025.1"/>
</dbReference>
<proteinExistence type="inferred from homology"/>
<protein>
    <recommendedName>
        <fullName evidence="4">Putative glucose-6-phosphate 1-epimerase</fullName>
        <ecNumber evidence="4">5.1.3.15</ecNumber>
    </recommendedName>
</protein>
<dbReference type="InterPro" id="IPR025532">
    <property type="entry name" value="G6P_1-epimerase"/>
</dbReference>
<dbReference type="GO" id="GO:0030246">
    <property type="term" value="F:carbohydrate binding"/>
    <property type="evidence" value="ECO:0007669"/>
    <property type="project" value="UniProtKB-UniRule"/>
</dbReference>
<comment type="catalytic activity">
    <reaction evidence="1">
        <text>alpha-D-glucose 6-phosphate = beta-D-glucose 6-phosphate</text>
        <dbReference type="Rhea" id="RHEA:16249"/>
        <dbReference type="ChEBI" id="CHEBI:58225"/>
        <dbReference type="ChEBI" id="CHEBI:58247"/>
        <dbReference type="EC" id="5.1.3.15"/>
    </reaction>
</comment>
<comment type="similarity">
    <text evidence="2 4">Belongs to the glucose-6-phosphate 1-epimerase family.</text>
</comment>
<dbReference type="Proteomes" id="UP000191110">
    <property type="component" value="Unassembled WGS sequence"/>
</dbReference>
<comment type="caution">
    <text evidence="6">The sequence shown here is derived from an EMBL/GenBank/DDBJ whole genome shotgun (WGS) entry which is preliminary data.</text>
</comment>
<evidence type="ECO:0000256" key="1">
    <source>
        <dbReference type="ARBA" id="ARBA00001096"/>
    </source>
</evidence>
<feature type="active site" evidence="5">
    <location>
        <position position="272"/>
    </location>
</feature>
<dbReference type="EMBL" id="MPRL01000025">
    <property type="protein sequence ID" value="OOZ40464.1"/>
    <property type="molecule type" value="Genomic_DNA"/>
</dbReference>
<evidence type="ECO:0000256" key="4">
    <source>
        <dbReference type="PIRNR" id="PIRNR016020"/>
    </source>
</evidence>
<feature type="active site" evidence="5">
    <location>
        <position position="169"/>
    </location>
</feature>
<dbReference type="InterPro" id="IPR008183">
    <property type="entry name" value="Aldose_1/G6P_1-epimerase"/>
</dbReference>
<dbReference type="PIRSF" id="PIRSF016020">
    <property type="entry name" value="PHexose_mutarotase"/>
    <property type="match status" value="1"/>
</dbReference>
<dbReference type="OrthoDB" id="9790727at2"/>
<dbReference type="InterPro" id="IPR014718">
    <property type="entry name" value="GH-type_carb-bd"/>
</dbReference>
<dbReference type="GO" id="GO:0005975">
    <property type="term" value="P:carbohydrate metabolic process"/>
    <property type="evidence" value="ECO:0007669"/>
    <property type="project" value="InterPro"/>
</dbReference>